<dbReference type="NCBIfam" id="TIGR00505">
    <property type="entry name" value="ribA"/>
    <property type="match status" value="1"/>
</dbReference>
<keyword evidence="8" id="KW-0378">Hydrolase</keyword>
<evidence type="ECO:0000256" key="7">
    <source>
        <dbReference type="ARBA" id="ARBA00022741"/>
    </source>
</evidence>
<evidence type="ECO:0000256" key="10">
    <source>
        <dbReference type="ARBA" id="ARBA00023134"/>
    </source>
</evidence>
<keyword evidence="5" id="KW-0686">Riboflavin biosynthesis</keyword>
<dbReference type="SUPFAM" id="SSF55821">
    <property type="entry name" value="YrdC/RibB"/>
    <property type="match status" value="1"/>
</dbReference>
<keyword evidence="6" id="KW-0479">Metal-binding</keyword>
<dbReference type="InterPro" id="IPR000926">
    <property type="entry name" value="RibA"/>
</dbReference>
<dbReference type="Gene3D" id="3.90.870.10">
    <property type="entry name" value="DHBP synthase"/>
    <property type="match status" value="1"/>
</dbReference>
<comment type="similarity">
    <text evidence="3">In the N-terminal section; belongs to the DHBP synthase family.</text>
</comment>
<comment type="cofactor">
    <cofactor evidence="1">
        <name>Zn(2+)</name>
        <dbReference type="ChEBI" id="CHEBI:29105"/>
    </cofactor>
</comment>
<comment type="catalytic activity">
    <reaction evidence="11">
        <text>GTP + 4 H2O = 2,5-diamino-6-hydroxy-4-(5-phosphoribosylamino)-pyrimidine + formate + 2 phosphate + 3 H(+)</text>
        <dbReference type="Rhea" id="RHEA:23704"/>
        <dbReference type="ChEBI" id="CHEBI:15377"/>
        <dbReference type="ChEBI" id="CHEBI:15378"/>
        <dbReference type="ChEBI" id="CHEBI:15740"/>
        <dbReference type="ChEBI" id="CHEBI:37565"/>
        <dbReference type="ChEBI" id="CHEBI:43474"/>
        <dbReference type="ChEBI" id="CHEBI:58614"/>
        <dbReference type="EC" id="3.5.4.25"/>
    </reaction>
</comment>
<dbReference type="PANTHER" id="PTHR21327:SF18">
    <property type="entry name" value="3,4-DIHYDROXY-2-BUTANONE 4-PHOSPHATE SYNTHASE"/>
    <property type="match status" value="1"/>
</dbReference>
<evidence type="ECO:0000256" key="5">
    <source>
        <dbReference type="ARBA" id="ARBA00022619"/>
    </source>
</evidence>
<reference evidence="13" key="1">
    <citation type="submission" date="2018-05" db="EMBL/GenBank/DDBJ databases">
        <authorList>
            <person name="Lanie J.A."/>
            <person name="Ng W.-L."/>
            <person name="Kazmierczak K.M."/>
            <person name="Andrzejewski T.M."/>
            <person name="Davidsen T.M."/>
            <person name="Wayne K.J."/>
            <person name="Tettelin H."/>
            <person name="Glass J.I."/>
            <person name="Rusch D."/>
            <person name="Podicherti R."/>
            <person name="Tsui H.-C.T."/>
            <person name="Winkler M.E."/>
        </authorList>
    </citation>
    <scope>NUCLEOTIDE SEQUENCE</scope>
</reference>
<dbReference type="EC" id="3.5.4.25" evidence="4"/>
<dbReference type="InterPro" id="IPR017945">
    <property type="entry name" value="DHBP_synth_RibB-like_a/b_dom"/>
</dbReference>
<evidence type="ECO:0000256" key="3">
    <source>
        <dbReference type="ARBA" id="ARBA00005520"/>
    </source>
</evidence>
<proteinExistence type="inferred from homology"/>
<dbReference type="GO" id="GO:0009231">
    <property type="term" value="P:riboflavin biosynthetic process"/>
    <property type="evidence" value="ECO:0007669"/>
    <property type="project" value="UniProtKB-UniPathway"/>
</dbReference>
<dbReference type="EMBL" id="UINC01106976">
    <property type="protein sequence ID" value="SVC72009.1"/>
    <property type="molecule type" value="Genomic_DNA"/>
</dbReference>
<evidence type="ECO:0000256" key="8">
    <source>
        <dbReference type="ARBA" id="ARBA00022801"/>
    </source>
</evidence>
<dbReference type="GO" id="GO:0003935">
    <property type="term" value="F:GTP cyclohydrolase II activity"/>
    <property type="evidence" value="ECO:0007669"/>
    <property type="project" value="UniProtKB-EC"/>
</dbReference>
<dbReference type="SUPFAM" id="SSF142695">
    <property type="entry name" value="RibA-like"/>
    <property type="match status" value="1"/>
</dbReference>
<keyword evidence="9" id="KW-0862">Zinc</keyword>
<dbReference type="Pfam" id="PF00925">
    <property type="entry name" value="GTP_cyclohydro2"/>
    <property type="match status" value="1"/>
</dbReference>
<dbReference type="Pfam" id="PF00926">
    <property type="entry name" value="DHBP_synthase"/>
    <property type="match status" value="1"/>
</dbReference>
<dbReference type="GO" id="GO:0005829">
    <property type="term" value="C:cytosol"/>
    <property type="evidence" value="ECO:0007669"/>
    <property type="project" value="TreeGrafter"/>
</dbReference>
<dbReference type="GO" id="GO:0008686">
    <property type="term" value="F:3,4-dihydroxy-2-butanone-4-phosphate synthase activity"/>
    <property type="evidence" value="ECO:0007669"/>
    <property type="project" value="InterPro"/>
</dbReference>
<keyword evidence="7" id="KW-0547">Nucleotide-binding</keyword>
<gene>
    <name evidence="13" type="ORF">METZ01_LOCUS324863</name>
</gene>
<comment type="pathway">
    <text evidence="2">Cofactor biosynthesis; riboflavin biosynthesis; 5-amino-6-(D-ribitylamino)uracil from GTP: step 1/4.</text>
</comment>
<accession>A0A382PF38</accession>
<organism evidence="13">
    <name type="scientific">marine metagenome</name>
    <dbReference type="NCBI Taxonomy" id="408172"/>
    <lineage>
        <taxon>unclassified sequences</taxon>
        <taxon>metagenomes</taxon>
        <taxon>ecological metagenomes</taxon>
    </lineage>
</organism>
<evidence type="ECO:0000256" key="9">
    <source>
        <dbReference type="ARBA" id="ARBA00022833"/>
    </source>
</evidence>
<protein>
    <recommendedName>
        <fullName evidence="4">GTP cyclohydrolase II</fullName>
        <ecNumber evidence="4">3.5.4.25</ecNumber>
    </recommendedName>
</protein>
<evidence type="ECO:0000259" key="12">
    <source>
        <dbReference type="Pfam" id="PF00925"/>
    </source>
</evidence>
<evidence type="ECO:0000256" key="1">
    <source>
        <dbReference type="ARBA" id="ARBA00001947"/>
    </source>
</evidence>
<dbReference type="FunFam" id="3.40.50.10990:FF:000001">
    <property type="entry name" value="Riboflavin biosynthesis protein RibBA"/>
    <property type="match status" value="1"/>
</dbReference>
<name>A0A382PF38_9ZZZZ</name>
<dbReference type="AlphaFoldDB" id="A0A382PF38"/>
<dbReference type="Gene3D" id="3.40.50.10990">
    <property type="entry name" value="GTP cyclohydrolase II"/>
    <property type="match status" value="1"/>
</dbReference>
<dbReference type="NCBIfam" id="NF001591">
    <property type="entry name" value="PRK00393.1"/>
    <property type="match status" value="1"/>
</dbReference>
<dbReference type="InterPro" id="IPR000422">
    <property type="entry name" value="DHBP_synthase_RibB"/>
</dbReference>
<evidence type="ECO:0000256" key="11">
    <source>
        <dbReference type="ARBA" id="ARBA00049295"/>
    </source>
</evidence>
<evidence type="ECO:0000313" key="13">
    <source>
        <dbReference type="EMBL" id="SVC72009.1"/>
    </source>
</evidence>
<evidence type="ECO:0000256" key="2">
    <source>
        <dbReference type="ARBA" id="ARBA00004853"/>
    </source>
</evidence>
<evidence type="ECO:0000256" key="4">
    <source>
        <dbReference type="ARBA" id="ARBA00012762"/>
    </source>
</evidence>
<dbReference type="HAMAP" id="MF_00179">
    <property type="entry name" value="RibA"/>
    <property type="match status" value="1"/>
</dbReference>
<dbReference type="CDD" id="cd00641">
    <property type="entry name" value="GTP_cyclohydro2"/>
    <property type="match status" value="1"/>
</dbReference>
<feature type="non-terminal residue" evidence="13">
    <location>
        <position position="1"/>
    </location>
</feature>
<dbReference type="GO" id="GO:0046872">
    <property type="term" value="F:metal ion binding"/>
    <property type="evidence" value="ECO:0007669"/>
    <property type="project" value="UniProtKB-KW"/>
</dbReference>
<dbReference type="InterPro" id="IPR036144">
    <property type="entry name" value="RibA-like_sf"/>
</dbReference>
<feature type="domain" description="GTP cyclohydrolase II" evidence="12">
    <location>
        <begin position="135"/>
        <end position="300"/>
    </location>
</feature>
<dbReference type="PANTHER" id="PTHR21327">
    <property type="entry name" value="GTP CYCLOHYDROLASE II-RELATED"/>
    <property type="match status" value="1"/>
</dbReference>
<dbReference type="GO" id="GO:0005525">
    <property type="term" value="F:GTP binding"/>
    <property type="evidence" value="ECO:0007669"/>
    <property type="project" value="UniProtKB-KW"/>
</dbReference>
<dbReference type="PIRSF" id="PIRSF001259">
    <property type="entry name" value="RibA"/>
    <property type="match status" value="1"/>
</dbReference>
<keyword evidence="10" id="KW-0342">GTP-binding</keyword>
<dbReference type="UniPathway" id="UPA00275">
    <property type="reaction ID" value="UER00400"/>
</dbReference>
<dbReference type="InterPro" id="IPR032677">
    <property type="entry name" value="GTP_cyclohydro_II"/>
</dbReference>
<evidence type="ECO:0000256" key="6">
    <source>
        <dbReference type="ARBA" id="ARBA00022723"/>
    </source>
</evidence>
<sequence>GAQGPRGASIMVSVNARDTENTGVSAQDRALTIRKLSDPASTPENFIQPGHVTPLRAQPGGVLRRAGHTEASVDLAQIADSRPVAVIAAILDETGKLADTPYLLDFAHEHGFKIATIHDLIAHRRRTEKLIHLEAKSPMPTRFGEFNAYAYRSLVDDNPYIAMVYGDVSSGEPTLVRMHSGCLTGDALGSLLCDCGEQLERSMRLIAVAGSGVIVYIQHHEGRGIGILHKLKAYELQQQEGLDTIEANHALGHPMDSRDYGIGAQVLYDLGLRQVRFLTNNPKKRVGLEAYGLTVVEQVPIEADPNPHNIRYLETKRDKMGHTILLERASAKDENHAESA</sequence>